<organism evidence="6 7">
    <name type="scientific">Strongyloides papillosus</name>
    <name type="common">Intestinal threadworm</name>
    <dbReference type="NCBI Taxonomy" id="174720"/>
    <lineage>
        <taxon>Eukaryota</taxon>
        <taxon>Metazoa</taxon>
        <taxon>Ecdysozoa</taxon>
        <taxon>Nematoda</taxon>
        <taxon>Chromadorea</taxon>
        <taxon>Rhabditida</taxon>
        <taxon>Tylenchina</taxon>
        <taxon>Panagrolaimomorpha</taxon>
        <taxon>Strongyloidoidea</taxon>
        <taxon>Strongyloididae</taxon>
        <taxon>Strongyloides</taxon>
    </lineage>
</organism>
<evidence type="ECO:0000256" key="5">
    <source>
        <dbReference type="ARBA" id="ARBA00047475"/>
    </source>
</evidence>
<keyword evidence="4" id="KW-0808">Transferase</keyword>
<accession>A0A0N5C4J9</accession>
<dbReference type="InterPro" id="IPR050271">
    <property type="entry name" value="UDP-glycosyltransferase"/>
</dbReference>
<proteinExistence type="inferred from homology"/>
<dbReference type="WBParaSite" id="SPAL_0001287900.1">
    <property type="protein sequence ID" value="SPAL_0001287900.1"/>
    <property type="gene ID" value="SPAL_0001287900"/>
</dbReference>
<dbReference type="AlphaFoldDB" id="A0A0N5C4J9"/>
<dbReference type="STRING" id="174720.A0A0N5C4J9"/>
<evidence type="ECO:0000256" key="3">
    <source>
        <dbReference type="ARBA" id="ARBA00022676"/>
    </source>
</evidence>
<evidence type="ECO:0000256" key="1">
    <source>
        <dbReference type="ARBA" id="ARBA00009995"/>
    </source>
</evidence>
<dbReference type="Pfam" id="PF00201">
    <property type="entry name" value="UDPGT"/>
    <property type="match status" value="1"/>
</dbReference>
<dbReference type="Gene3D" id="3.40.50.2000">
    <property type="entry name" value="Glycogen Phosphorylase B"/>
    <property type="match status" value="1"/>
</dbReference>
<evidence type="ECO:0000313" key="6">
    <source>
        <dbReference type="Proteomes" id="UP000046392"/>
    </source>
</evidence>
<reference evidence="7" key="1">
    <citation type="submission" date="2017-02" db="UniProtKB">
        <authorList>
            <consortium name="WormBaseParasite"/>
        </authorList>
    </citation>
    <scope>IDENTIFICATION</scope>
</reference>
<dbReference type="Proteomes" id="UP000046392">
    <property type="component" value="Unplaced"/>
</dbReference>
<evidence type="ECO:0000256" key="4">
    <source>
        <dbReference type="ARBA" id="ARBA00022679"/>
    </source>
</evidence>
<keyword evidence="3" id="KW-0328">Glycosyltransferase</keyword>
<dbReference type="InterPro" id="IPR002213">
    <property type="entry name" value="UDP_glucos_trans"/>
</dbReference>
<keyword evidence="6" id="KW-1185">Reference proteome</keyword>
<dbReference type="CDD" id="cd03784">
    <property type="entry name" value="GT1_Gtf-like"/>
    <property type="match status" value="1"/>
</dbReference>
<comment type="similarity">
    <text evidence="1">Belongs to the UDP-glycosyltransferase family.</text>
</comment>
<dbReference type="SUPFAM" id="SSF53756">
    <property type="entry name" value="UDP-Glycosyltransferase/glycogen phosphorylase"/>
    <property type="match status" value="1"/>
</dbReference>
<name>A0A0N5C4J9_STREA</name>
<sequence length="360" mass="41534">MFFKYLVLFFNLFSLIYSYKILVVNPKFGYSHINFFSQVADILTEAGHNVTVLAIVLDPTIKHPGAYKAKVITYQATKEVEDNFANIFSNRFLWTLPNDGAQQFKLALKFIDGIRKQSLKVFNDEELAEQIKKENFDLGITEAMNFYILGMFKVWGVKSYVAGYSMSLGDNFYKFFGLPFPSSFMPTLMSSFTDKMTYSERFENWFLYYFGEAMFYFLKDKMTLQSEFDKKYGVGFYDSDNIIGDSSFLILNSNPFLDIPGPKTPKMIEVSGIGIKDPKPLDEYWNKILSLRNKTVLVSFGSVAKSIDMPEDTKNGLLETIRKLKDITFIWKYEEPEDGTGKDIENLIISKWLPQSDLLN</sequence>
<dbReference type="EC" id="2.4.1.17" evidence="2"/>
<protein>
    <recommendedName>
        <fullName evidence="2">glucuronosyltransferase</fullName>
        <ecNumber evidence="2">2.4.1.17</ecNumber>
    </recommendedName>
</protein>
<dbReference type="PANTHER" id="PTHR48043">
    <property type="entry name" value="EG:EG0003.4 PROTEIN-RELATED"/>
    <property type="match status" value="1"/>
</dbReference>
<dbReference type="PANTHER" id="PTHR48043:SF23">
    <property type="entry name" value="UDP-GLUCURONOSYLTRANSFERASE"/>
    <property type="match status" value="1"/>
</dbReference>
<comment type="catalytic activity">
    <reaction evidence="5">
        <text>glucuronate acceptor + UDP-alpha-D-glucuronate = acceptor beta-D-glucuronoside + UDP + H(+)</text>
        <dbReference type="Rhea" id="RHEA:21032"/>
        <dbReference type="ChEBI" id="CHEBI:15378"/>
        <dbReference type="ChEBI" id="CHEBI:58052"/>
        <dbReference type="ChEBI" id="CHEBI:58223"/>
        <dbReference type="ChEBI" id="CHEBI:132367"/>
        <dbReference type="ChEBI" id="CHEBI:132368"/>
        <dbReference type="EC" id="2.4.1.17"/>
    </reaction>
</comment>
<dbReference type="GO" id="GO:0015020">
    <property type="term" value="F:glucuronosyltransferase activity"/>
    <property type="evidence" value="ECO:0007669"/>
    <property type="project" value="UniProtKB-EC"/>
</dbReference>
<evidence type="ECO:0000313" key="7">
    <source>
        <dbReference type="WBParaSite" id="SPAL_0001287900.1"/>
    </source>
</evidence>
<evidence type="ECO:0000256" key="2">
    <source>
        <dbReference type="ARBA" id="ARBA00012544"/>
    </source>
</evidence>